<dbReference type="EMBL" id="WJBB01000007">
    <property type="protein sequence ID" value="MBC3796869.1"/>
    <property type="molecule type" value="Genomic_DNA"/>
</dbReference>
<keyword evidence="3" id="KW-1185">Reference proteome</keyword>
<feature type="transmembrane region" description="Helical" evidence="1">
    <location>
        <begin position="32"/>
        <end position="51"/>
    </location>
</feature>
<keyword evidence="1" id="KW-0812">Transmembrane</keyword>
<sequence>MEPEFIVEIDCTKEELHKTCYEYANEIKAYKYSKLIVVFLYVFDMIPFLFFRHHFNIFLSIGIALLFLALILYFFYMPLFLQYFIIINQNNVSLKKLSLMKKRRTIEDLEQIKILKKGHITGILIFYQDHFEYADIINQTYPDIEYFYEKDDHFVLVSHSRKMVFLIKKALFLHGIPEEFRAFWDEKYQVAHPGKKHQTAP</sequence>
<feature type="transmembrane region" description="Helical" evidence="1">
    <location>
        <begin position="57"/>
        <end position="86"/>
    </location>
</feature>
<evidence type="ECO:0000313" key="3">
    <source>
        <dbReference type="Proteomes" id="UP000653358"/>
    </source>
</evidence>
<evidence type="ECO:0000313" key="2">
    <source>
        <dbReference type="EMBL" id="MBC3796869.1"/>
    </source>
</evidence>
<evidence type="ECO:0000256" key="1">
    <source>
        <dbReference type="SAM" id="Phobius"/>
    </source>
</evidence>
<reference evidence="2 3" key="1">
    <citation type="journal article" date="2020" name="mSystems">
        <title>Defining Genomic and Predicted Metabolic Features of the Acetobacterium Genus.</title>
        <authorList>
            <person name="Ross D.E."/>
            <person name="Marshall C.W."/>
            <person name="Gulliver D."/>
            <person name="May H.D."/>
            <person name="Norman R.S."/>
        </authorList>
    </citation>
    <scope>NUCLEOTIDE SEQUENCE [LARGE SCALE GENOMIC DNA]</scope>
    <source>
        <strain evidence="2 3">DSM 9173</strain>
    </source>
</reference>
<protein>
    <recommendedName>
        <fullName evidence="4">YcxB-like protein domain-containing protein</fullName>
    </recommendedName>
</protein>
<evidence type="ECO:0008006" key="4">
    <source>
        <dbReference type="Google" id="ProtNLM"/>
    </source>
</evidence>
<accession>A0ABR6WK61</accession>
<organism evidence="2 3">
    <name type="scientific">Acetobacterium tundrae</name>
    <dbReference type="NCBI Taxonomy" id="132932"/>
    <lineage>
        <taxon>Bacteria</taxon>
        <taxon>Bacillati</taxon>
        <taxon>Bacillota</taxon>
        <taxon>Clostridia</taxon>
        <taxon>Eubacteriales</taxon>
        <taxon>Eubacteriaceae</taxon>
        <taxon>Acetobacterium</taxon>
    </lineage>
</organism>
<comment type="caution">
    <text evidence="2">The sequence shown here is derived from an EMBL/GenBank/DDBJ whole genome shotgun (WGS) entry which is preliminary data.</text>
</comment>
<dbReference type="Proteomes" id="UP000653358">
    <property type="component" value="Unassembled WGS sequence"/>
</dbReference>
<name>A0ABR6WK61_9FIRM</name>
<keyword evidence="1" id="KW-0472">Membrane</keyword>
<gene>
    <name evidence="2" type="ORF">GH807_07385</name>
</gene>
<proteinExistence type="predicted"/>
<keyword evidence="1" id="KW-1133">Transmembrane helix</keyword>